<proteinExistence type="predicted"/>
<dbReference type="GO" id="GO:0009190">
    <property type="term" value="P:cyclic nucleotide biosynthetic process"/>
    <property type="evidence" value="ECO:0007669"/>
    <property type="project" value="InterPro"/>
</dbReference>
<protein>
    <submittedName>
        <fullName evidence="3">Adenylate cyclase</fullName>
    </submittedName>
</protein>
<dbReference type="PROSITE" id="PS50125">
    <property type="entry name" value="GUANYLATE_CYCLASE_2"/>
    <property type="match status" value="1"/>
</dbReference>
<dbReference type="OrthoDB" id="9768499at2"/>
<dbReference type="GO" id="GO:0004016">
    <property type="term" value="F:adenylate cyclase activity"/>
    <property type="evidence" value="ECO:0007669"/>
    <property type="project" value="UniProtKB-ARBA"/>
</dbReference>
<dbReference type="CDD" id="cd07302">
    <property type="entry name" value="CHD"/>
    <property type="match status" value="1"/>
</dbReference>
<dbReference type="GO" id="GO:0035556">
    <property type="term" value="P:intracellular signal transduction"/>
    <property type="evidence" value="ECO:0007669"/>
    <property type="project" value="InterPro"/>
</dbReference>
<keyword evidence="1" id="KW-0812">Transmembrane</keyword>
<dbReference type="InterPro" id="IPR001054">
    <property type="entry name" value="A/G_cyclase"/>
</dbReference>
<dbReference type="SUPFAM" id="SSF55073">
    <property type="entry name" value="Nucleotide cyclase"/>
    <property type="match status" value="1"/>
</dbReference>
<feature type="transmembrane region" description="Helical" evidence="1">
    <location>
        <begin position="53"/>
        <end position="73"/>
    </location>
</feature>
<feature type="transmembrane region" description="Helical" evidence="1">
    <location>
        <begin position="12"/>
        <end position="33"/>
    </location>
</feature>
<evidence type="ECO:0000313" key="4">
    <source>
        <dbReference type="Proteomes" id="UP000184432"/>
    </source>
</evidence>
<dbReference type="EMBL" id="FQYP01000001">
    <property type="protein sequence ID" value="SHI45761.1"/>
    <property type="molecule type" value="Genomic_DNA"/>
</dbReference>
<feature type="domain" description="Guanylate cyclase" evidence="2">
    <location>
        <begin position="180"/>
        <end position="309"/>
    </location>
</feature>
<dbReference type="AlphaFoldDB" id="A0A1M6BAI8"/>
<keyword evidence="1" id="KW-1133">Transmembrane helix</keyword>
<evidence type="ECO:0000313" key="3">
    <source>
        <dbReference type="EMBL" id="SHI45761.1"/>
    </source>
</evidence>
<evidence type="ECO:0000259" key="2">
    <source>
        <dbReference type="PROSITE" id="PS50125"/>
    </source>
</evidence>
<dbReference type="Gene3D" id="3.30.70.1230">
    <property type="entry name" value="Nucleotide cyclase"/>
    <property type="match status" value="1"/>
</dbReference>
<dbReference type="STRING" id="570521.SAMN04488508_101715"/>
<keyword evidence="4" id="KW-1185">Reference proteome</keyword>
<name>A0A1M6BAI8_9FLAO</name>
<feature type="transmembrane region" description="Helical" evidence="1">
    <location>
        <begin position="133"/>
        <end position="154"/>
    </location>
</feature>
<gene>
    <name evidence="3" type="ORF">SAMN04488508_101715</name>
</gene>
<dbReference type="InterPro" id="IPR029787">
    <property type="entry name" value="Nucleotide_cyclase"/>
</dbReference>
<evidence type="ECO:0000256" key="1">
    <source>
        <dbReference type="SAM" id="Phobius"/>
    </source>
</evidence>
<feature type="transmembrane region" description="Helical" evidence="1">
    <location>
        <begin position="85"/>
        <end position="113"/>
    </location>
</feature>
<reference evidence="4" key="1">
    <citation type="submission" date="2016-11" db="EMBL/GenBank/DDBJ databases">
        <authorList>
            <person name="Varghese N."/>
            <person name="Submissions S."/>
        </authorList>
    </citation>
    <scope>NUCLEOTIDE SEQUENCE [LARGE SCALE GENOMIC DNA]</scope>
    <source>
        <strain evidence="4">DSM 22623</strain>
    </source>
</reference>
<organism evidence="3 4">
    <name type="scientific">Aquimarina spongiae</name>
    <dbReference type="NCBI Taxonomy" id="570521"/>
    <lineage>
        <taxon>Bacteria</taxon>
        <taxon>Pseudomonadati</taxon>
        <taxon>Bacteroidota</taxon>
        <taxon>Flavobacteriia</taxon>
        <taxon>Flavobacteriales</taxon>
        <taxon>Flavobacteriaceae</taxon>
        <taxon>Aquimarina</taxon>
    </lineage>
</organism>
<sequence length="361" mass="42016">MKRSIQQYLKLLWQSVLFWSIAMAMYSIFRYYGIDEEEGFTVIREYSGIQGTLRALLGFGTIGALLGILYATIDFVFDKYVANRILLFYDVLCRTFLYFITSVIVFTIIMNIFSELYGINLDTQPGWWQHNKSFWATILYMVLVSFVFTFINIAKEKFGKGVFLKMLMGKYRTPQEEKRIFMFLDLKDSTTIAENLGHFKYSQFIQDCFYDLNEVVPKYDAEIYQYVGDEAVLSWSYKKGLANNNCVDLFFAFQQKKQRKSQYYMDKYGVVPEFKAGLHGGKLMVTEVGVIKKEIAYHGDVINTSARIQAQCNKHKVRFLISEKLLQDLKIKTHLTTEFLGSVLLKGKQEEVKIHTINKVG</sequence>
<dbReference type="Proteomes" id="UP000184432">
    <property type="component" value="Unassembled WGS sequence"/>
</dbReference>
<dbReference type="RefSeq" id="WP_073313956.1">
    <property type="nucleotide sequence ID" value="NZ_FQYP01000001.1"/>
</dbReference>
<dbReference type="Pfam" id="PF00211">
    <property type="entry name" value="Guanylate_cyc"/>
    <property type="match status" value="1"/>
</dbReference>
<accession>A0A1M6BAI8</accession>
<keyword evidence="1" id="KW-0472">Membrane</keyword>